<comment type="similarity">
    <text evidence="1">Belongs to the RRF family.</text>
</comment>
<proteinExistence type="inferred from homology"/>
<evidence type="ECO:0000259" key="6">
    <source>
        <dbReference type="Pfam" id="PF01765"/>
    </source>
</evidence>
<dbReference type="OrthoDB" id="407355at2759"/>
<evidence type="ECO:0000256" key="2">
    <source>
        <dbReference type="ARBA" id="ARBA00020581"/>
    </source>
</evidence>
<dbReference type="Proteomes" id="UP000006790">
    <property type="component" value="Chromosome 3"/>
</dbReference>
<accession>G8JRB4</accession>
<protein>
    <recommendedName>
        <fullName evidence="2">Ribosome-recycling factor, mitochondrial</fullName>
    </recommendedName>
    <alternativeName>
        <fullName evidence="5">Ribosome-releasing factor, mitochondrial</fullName>
    </alternativeName>
</protein>
<dbReference type="InterPro" id="IPR002661">
    <property type="entry name" value="Ribosome_recyc_fac"/>
</dbReference>
<dbReference type="RefSeq" id="XP_003645500.1">
    <property type="nucleotide sequence ID" value="XM_003645452.1"/>
</dbReference>
<evidence type="ECO:0000256" key="1">
    <source>
        <dbReference type="ARBA" id="ARBA00005912"/>
    </source>
</evidence>
<reference evidence="8" key="1">
    <citation type="journal article" date="2012" name="G3 (Bethesda)">
        <title>Pichia sorbitophila, an interspecies yeast hybrid reveals early steps of genome resolution following polyploidization.</title>
        <authorList>
            <person name="Leh Louis V."/>
            <person name="Despons L."/>
            <person name="Friedrich A."/>
            <person name="Martin T."/>
            <person name="Durrens P."/>
            <person name="Casaregola S."/>
            <person name="Neuveglise C."/>
            <person name="Fairhead C."/>
            <person name="Marck C."/>
            <person name="Cruz J.A."/>
            <person name="Straub M.L."/>
            <person name="Kugler V."/>
            <person name="Sacerdot C."/>
            <person name="Uzunov Z."/>
            <person name="Thierry A."/>
            <person name="Weiss S."/>
            <person name="Bleykasten C."/>
            <person name="De Montigny J."/>
            <person name="Jacques N."/>
            <person name="Jung P."/>
            <person name="Lemaire M."/>
            <person name="Mallet S."/>
            <person name="Morel G."/>
            <person name="Richard G.F."/>
            <person name="Sarkar A."/>
            <person name="Savel G."/>
            <person name="Schacherer J."/>
            <person name="Seret M.L."/>
            <person name="Talla E."/>
            <person name="Samson G."/>
            <person name="Jubin C."/>
            <person name="Poulain J."/>
            <person name="Vacherie B."/>
            <person name="Barbe V."/>
            <person name="Pelletier E."/>
            <person name="Sherman D.J."/>
            <person name="Westhof E."/>
            <person name="Weissenbach J."/>
            <person name="Baret P.V."/>
            <person name="Wincker P."/>
            <person name="Gaillardin C."/>
            <person name="Dujon B."/>
            <person name="Souciet J.L."/>
        </authorList>
    </citation>
    <scope>NUCLEOTIDE SEQUENCE [LARGE SCALE GENOMIC DNA]</scope>
    <source>
        <strain evidence="8">CBS 270.75 / DBVPG 7215 / KCTC 17166 / NRRL Y-17582</strain>
    </source>
</reference>
<organism evidence="7 8">
    <name type="scientific">Eremothecium cymbalariae (strain CBS 270.75 / DBVPG 7215 / KCTC 17166 / NRRL Y-17582)</name>
    <name type="common">Yeast</name>
    <dbReference type="NCBI Taxonomy" id="931890"/>
    <lineage>
        <taxon>Eukaryota</taxon>
        <taxon>Fungi</taxon>
        <taxon>Dikarya</taxon>
        <taxon>Ascomycota</taxon>
        <taxon>Saccharomycotina</taxon>
        <taxon>Saccharomycetes</taxon>
        <taxon>Saccharomycetales</taxon>
        <taxon>Saccharomycetaceae</taxon>
        <taxon>Eremothecium</taxon>
    </lineage>
</organism>
<dbReference type="KEGG" id="erc:Ecym_3184"/>
<keyword evidence="8" id="KW-1185">Reference proteome</keyword>
<name>G8JRB4_ERECY</name>
<evidence type="ECO:0000313" key="8">
    <source>
        <dbReference type="Proteomes" id="UP000006790"/>
    </source>
</evidence>
<evidence type="ECO:0000256" key="4">
    <source>
        <dbReference type="ARBA" id="ARBA00024909"/>
    </source>
</evidence>
<dbReference type="GeneID" id="11468761"/>
<keyword evidence="3" id="KW-0648">Protein biosynthesis</keyword>
<dbReference type="PANTHER" id="PTHR20982:SF3">
    <property type="entry name" value="MITOCHONDRIAL RIBOSOME RECYCLING FACTOR PSEUDO 1"/>
    <property type="match status" value="1"/>
</dbReference>
<comment type="function">
    <text evidence="4">Necessary for protein synthesis in mitochondria. Functions as a ribosome recycling factor in mitochondria.</text>
</comment>
<dbReference type="OMA" id="PNNDQQL"/>
<dbReference type="eggNOG" id="KOG4759">
    <property type="taxonomic scope" value="Eukaryota"/>
</dbReference>
<dbReference type="GO" id="GO:0032543">
    <property type="term" value="P:mitochondrial translation"/>
    <property type="evidence" value="ECO:0007669"/>
    <property type="project" value="EnsemblFungi"/>
</dbReference>
<dbReference type="Gene3D" id="1.10.132.20">
    <property type="entry name" value="Ribosome-recycling factor"/>
    <property type="match status" value="1"/>
</dbReference>
<evidence type="ECO:0000256" key="3">
    <source>
        <dbReference type="ARBA" id="ARBA00022917"/>
    </source>
</evidence>
<gene>
    <name evidence="7" type="ordered locus">Ecym_3184</name>
</gene>
<dbReference type="InterPro" id="IPR036191">
    <property type="entry name" value="RRF_sf"/>
</dbReference>
<dbReference type="FunCoup" id="G8JRB4">
    <property type="interactions" value="73"/>
</dbReference>
<dbReference type="Gene3D" id="3.30.1360.40">
    <property type="match status" value="1"/>
</dbReference>
<dbReference type="AlphaFoldDB" id="G8JRB4"/>
<evidence type="ECO:0000313" key="7">
    <source>
        <dbReference type="EMBL" id="AET38683.1"/>
    </source>
</evidence>
<sequence length="230" mass="25501">MLKSFTLVGKSVRSLSGAKILLARRSGNGTSAKSGAEAEPIEAVDVQSYLKEAEQKFKASLEVCKKKLGDKKLGVANGNIFNHLTVGTEKMKFTDLAATSLKGRNSLTVTVFDPKYTKKVISAILASGLNLNPERIANNEQQLKIPLPPVTTEVRQQLCKDLKKVFEEYKGSSNVHSLSHIRGEVLRDLKALQKKNDSVKKVIQDVEKLHKTYVLKLQEQLKQAEKKIMN</sequence>
<dbReference type="Pfam" id="PF01765">
    <property type="entry name" value="RRF"/>
    <property type="match status" value="1"/>
</dbReference>
<dbReference type="InterPro" id="IPR023584">
    <property type="entry name" value="Ribosome_recyc_fac_dom"/>
</dbReference>
<dbReference type="PANTHER" id="PTHR20982">
    <property type="entry name" value="RIBOSOME RECYCLING FACTOR"/>
    <property type="match status" value="1"/>
</dbReference>
<dbReference type="EMBL" id="CP002499">
    <property type="protein sequence ID" value="AET38683.1"/>
    <property type="molecule type" value="Genomic_DNA"/>
</dbReference>
<evidence type="ECO:0000256" key="5">
    <source>
        <dbReference type="ARBA" id="ARBA00033107"/>
    </source>
</evidence>
<dbReference type="GO" id="GO:0005739">
    <property type="term" value="C:mitochondrion"/>
    <property type="evidence" value="ECO:0007669"/>
    <property type="project" value="EnsemblFungi"/>
</dbReference>
<dbReference type="SUPFAM" id="SSF55194">
    <property type="entry name" value="Ribosome recycling factor, RRF"/>
    <property type="match status" value="1"/>
</dbReference>
<dbReference type="HOGENOM" id="CLU_085410_0_0_1"/>
<feature type="domain" description="Ribosome recycling factor" evidence="6">
    <location>
        <begin position="65"/>
        <end position="229"/>
    </location>
</feature>
<dbReference type="GO" id="GO:0043023">
    <property type="term" value="F:ribosomal large subunit binding"/>
    <property type="evidence" value="ECO:0007669"/>
    <property type="project" value="TreeGrafter"/>
</dbReference>
<dbReference type="InParanoid" id="G8JRB4"/>
<dbReference type="STRING" id="931890.G8JRB4"/>